<dbReference type="PANTHER" id="PTHR34183">
    <property type="entry name" value="ENDOLYTIC PEPTIDOGLYCAN TRANSGLYCOSYLASE RLPA"/>
    <property type="match status" value="1"/>
</dbReference>
<dbReference type="InterPro" id="IPR034718">
    <property type="entry name" value="RlpA"/>
</dbReference>
<dbReference type="HAMAP" id="MF_02071">
    <property type="entry name" value="RlpA"/>
    <property type="match status" value="1"/>
</dbReference>
<dbReference type="PROSITE" id="PS51724">
    <property type="entry name" value="SPOR"/>
    <property type="match status" value="1"/>
</dbReference>
<reference evidence="8 9" key="1">
    <citation type="submission" date="2015-03" db="EMBL/GenBank/DDBJ databases">
        <title>Genome sequence of Pseudoalteromonas aurantia.</title>
        <authorList>
            <person name="Xie B.-B."/>
            <person name="Rong J.-C."/>
            <person name="Qin Q.-L."/>
            <person name="Zhang Y.-Z."/>
        </authorList>
    </citation>
    <scope>NUCLEOTIDE SEQUENCE [LARGE SCALE GENOMIC DNA]</scope>
    <source>
        <strain evidence="8 9">208</strain>
    </source>
</reference>
<evidence type="ECO:0000313" key="8">
    <source>
        <dbReference type="EMBL" id="MBE0367213.1"/>
    </source>
</evidence>
<feature type="region of interest" description="Disordered" evidence="6">
    <location>
        <begin position="1"/>
        <end position="31"/>
    </location>
</feature>
<comment type="caution">
    <text evidence="8">The sequence shown here is derived from an EMBL/GenBank/DDBJ whole genome shotgun (WGS) entry which is preliminary data.</text>
</comment>
<dbReference type="Proteomes" id="UP000615755">
    <property type="component" value="Unassembled WGS sequence"/>
</dbReference>
<evidence type="ECO:0000256" key="1">
    <source>
        <dbReference type="ARBA" id="ARBA00022729"/>
    </source>
</evidence>
<dbReference type="SUPFAM" id="SSF50685">
    <property type="entry name" value="Barwin-like endoglucanases"/>
    <property type="match status" value="1"/>
</dbReference>
<keyword evidence="1" id="KW-0732">Signal</keyword>
<accession>A0ABR9E890</accession>
<keyword evidence="3 4" id="KW-0961">Cell wall biogenesis/degradation</keyword>
<dbReference type="EC" id="4.2.2.-" evidence="4"/>
<gene>
    <name evidence="4 8" type="primary">rlpA</name>
    <name evidence="8" type="ORF">PAUR_a0536</name>
</gene>
<dbReference type="Pfam" id="PF03330">
    <property type="entry name" value="DPBB_1"/>
    <property type="match status" value="1"/>
</dbReference>
<dbReference type="EMBL" id="AQGV01000012">
    <property type="protein sequence ID" value="MBE0367213.1"/>
    <property type="molecule type" value="Genomic_DNA"/>
</dbReference>
<dbReference type="InterPro" id="IPR007730">
    <property type="entry name" value="SPOR-like_dom"/>
</dbReference>
<evidence type="ECO:0000256" key="6">
    <source>
        <dbReference type="SAM" id="MobiDB-lite"/>
    </source>
</evidence>
<keyword evidence="2 4" id="KW-0456">Lyase</keyword>
<dbReference type="InterPro" id="IPR012997">
    <property type="entry name" value="RplA"/>
</dbReference>
<dbReference type="SUPFAM" id="SSF110997">
    <property type="entry name" value="Sporulation related repeat"/>
    <property type="match status" value="1"/>
</dbReference>
<comment type="function">
    <text evidence="4">Lytic transglycosylase with a strong preference for naked glycan strands that lack stem peptides.</text>
</comment>
<comment type="similarity">
    <text evidence="4 5">Belongs to the RlpA family.</text>
</comment>
<name>A0ABR9E890_9GAMM</name>
<dbReference type="Gene3D" id="2.40.40.10">
    <property type="entry name" value="RlpA-like domain"/>
    <property type="match status" value="1"/>
</dbReference>
<dbReference type="Gene3D" id="3.30.70.1070">
    <property type="entry name" value="Sporulation related repeat"/>
    <property type="match status" value="1"/>
</dbReference>
<keyword evidence="8" id="KW-0449">Lipoprotein</keyword>
<evidence type="ECO:0000256" key="4">
    <source>
        <dbReference type="HAMAP-Rule" id="MF_02071"/>
    </source>
</evidence>
<proteinExistence type="inferred from homology"/>
<dbReference type="CDD" id="cd22268">
    <property type="entry name" value="DPBB_RlpA-like"/>
    <property type="match status" value="1"/>
</dbReference>
<keyword evidence="9" id="KW-1185">Reference proteome</keyword>
<feature type="compositionally biased region" description="Polar residues" evidence="6">
    <location>
        <begin position="11"/>
        <end position="23"/>
    </location>
</feature>
<dbReference type="PANTHER" id="PTHR34183:SF1">
    <property type="entry name" value="ENDOLYTIC PEPTIDOGLYCAN TRANSGLYCOSYLASE RLPA"/>
    <property type="match status" value="1"/>
</dbReference>
<evidence type="ECO:0000313" key="9">
    <source>
        <dbReference type="Proteomes" id="UP000615755"/>
    </source>
</evidence>
<organism evidence="8 9">
    <name type="scientific">Pseudoalteromonas aurantia 208</name>
    <dbReference type="NCBI Taxonomy" id="1314867"/>
    <lineage>
        <taxon>Bacteria</taxon>
        <taxon>Pseudomonadati</taxon>
        <taxon>Pseudomonadota</taxon>
        <taxon>Gammaproteobacteria</taxon>
        <taxon>Alteromonadales</taxon>
        <taxon>Pseudoalteromonadaceae</taxon>
        <taxon>Pseudoalteromonas</taxon>
    </lineage>
</organism>
<sequence length="219" mass="24675">MPTEFEMHDAQVTNEPKSVSTGRPYTIQGKRYTPMSDEKGYTEIGVASWYGRKFHGYHTSNGEIFNMFDMSAAHKTLPLPSFVKVTNTDNGRTAIVRVNDRGPFHDDRLIDLSYAAAYKLGYHLNGTAKVKVEAITIDRSAPRLTYIQVAAGSNLDHLKSLSATLQSRFQLQTPIHSEKGLYKLRLGPILDDKTAQAVLDKLRKGKYKHAFLLYSEHQL</sequence>
<evidence type="ECO:0000256" key="5">
    <source>
        <dbReference type="RuleBase" id="RU003495"/>
    </source>
</evidence>
<dbReference type="InterPro" id="IPR009009">
    <property type="entry name" value="RlpA-like_DPBB"/>
</dbReference>
<protein>
    <recommendedName>
        <fullName evidence="4">Endolytic peptidoglycan transglycosylase RlpA</fullName>
        <ecNumber evidence="4">4.2.2.-</ecNumber>
    </recommendedName>
</protein>
<dbReference type="Pfam" id="PF05036">
    <property type="entry name" value="SPOR"/>
    <property type="match status" value="1"/>
</dbReference>
<evidence type="ECO:0000256" key="2">
    <source>
        <dbReference type="ARBA" id="ARBA00023239"/>
    </source>
</evidence>
<evidence type="ECO:0000256" key="3">
    <source>
        <dbReference type="ARBA" id="ARBA00023316"/>
    </source>
</evidence>
<dbReference type="NCBIfam" id="TIGR00413">
    <property type="entry name" value="rlpA"/>
    <property type="match status" value="1"/>
</dbReference>
<evidence type="ECO:0000259" key="7">
    <source>
        <dbReference type="PROSITE" id="PS51724"/>
    </source>
</evidence>
<dbReference type="InterPro" id="IPR036680">
    <property type="entry name" value="SPOR-like_sf"/>
</dbReference>
<dbReference type="InterPro" id="IPR036908">
    <property type="entry name" value="RlpA-like_sf"/>
</dbReference>
<feature type="domain" description="SPOR" evidence="7">
    <location>
        <begin position="139"/>
        <end position="215"/>
    </location>
</feature>